<proteinExistence type="predicted"/>
<sequence>MKKLVYFSFVLMLFLVSYFPSNAQIITTISAEGYSTTNLQEWTLFSQNRPADALLANRYQQGNQIYIQQIGDGNIVESNINAKKSDVEFSQDGNDNFINLTANVKSLVADVEQNGNNNYFLDSVNSPTSNISINLTQNGDNLLFERYGSNSIGDNIRFNMTGDSKSIIVRNYK</sequence>
<organism evidence="2 3">
    <name type="scientific">Gillisia lutea</name>
    <dbReference type="NCBI Taxonomy" id="2909668"/>
    <lineage>
        <taxon>Bacteria</taxon>
        <taxon>Pseudomonadati</taxon>
        <taxon>Bacteroidota</taxon>
        <taxon>Flavobacteriia</taxon>
        <taxon>Flavobacteriales</taxon>
        <taxon>Flavobacteriaceae</taxon>
        <taxon>Gillisia</taxon>
    </lineage>
</organism>
<reference evidence="2" key="1">
    <citation type="submission" date="2022-01" db="EMBL/GenBank/DDBJ databases">
        <title>Gillisia lutea sp. nov., isolated from marine plastic residues from the Malvarosa beach (Valencia, Spain).</title>
        <authorList>
            <person name="Vidal-Verdu A."/>
            <person name="Molina-Menor E."/>
            <person name="Satari L."/>
            <person name="Pascual J."/>
            <person name="Pereto J."/>
            <person name="Porcar M."/>
        </authorList>
    </citation>
    <scope>NUCLEOTIDE SEQUENCE</scope>
    <source>
        <strain evidence="2">M10.2A</strain>
    </source>
</reference>
<feature type="signal peptide" evidence="1">
    <location>
        <begin position="1"/>
        <end position="23"/>
    </location>
</feature>
<evidence type="ECO:0000313" key="2">
    <source>
        <dbReference type="EMBL" id="MCF4102048.1"/>
    </source>
</evidence>
<name>A0ABS9EKL8_9FLAO</name>
<gene>
    <name evidence="2" type="ORF">L1I30_10250</name>
</gene>
<evidence type="ECO:0000313" key="3">
    <source>
        <dbReference type="Proteomes" id="UP001179363"/>
    </source>
</evidence>
<keyword evidence="3" id="KW-1185">Reference proteome</keyword>
<evidence type="ECO:0000256" key="1">
    <source>
        <dbReference type="SAM" id="SignalP"/>
    </source>
</evidence>
<dbReference type="RefSeq" id="WP_236134197.1">
    <property type="nucleotide sequence ID" value="NZ_JAKGTH010000009.1"/>
</dbReference>
<keyword evidence="1" id="KW-0732">Signal</keyword>
<feature type="chain" id="PRO_5045291183" description="Curlin associated repeat-containing protein" evidence="1">
    <location>
        <begin position="24"/>
        <end position="173"/>
    </location>
</feature>
<evidence type="ECO:0008006" key="4">
    <source>
        <dbReference type="Google" id="ProtNLM"/>
    </source>
</evidence>
<accession>A0ABS9EKL8</accession>
<dbReference type="Proteomes" id="UP001179363">
    <property type="component" value="Unassembled WGS sequence"/>
</dbReference>
<comment type="caution">
    <text evidence="2">The sequence shown here is derived from an EMBL/GenBank/DDBJ whole genome shotgun (WGS) entry which is preliminary data.</text>
</comment>
<protein>
    <recommendedName>
        <fullName evidence="4">Curlin associated repeat-containing protein</fullName>
    </recommendedName>
</protein>
<dbReference type="EMBL" id="JAKGTH010000009">
    <property type="protein sequence ID" value="MCF4102048.1"/>
    <property type="molecule type" value="Genomic_DNA"/>
</dbReference>